<comment type="caution">
    <text evidence="3">The sequence shown here is derived from an EMBL/GenBank/DDBJ whole genome shotgun (WGS) entry which is preliminary data.</text>
</comment>
<protein>
    <recommendedName>
        <fullName evidence="2">Transferrin-like domain-containing protein</fullName>
    </recommendedName>
</protein>
<evidence type="ECO:0000313" key="3">
    <source>
        <dbReference type="EMBL" id="KAJ8967947.1"/>
    </source>
</evidence>
<dbReference type="EMBL" id="JANEYF010000792">
    <property type="protein sequence ID" value="KAJ8967947.1"/>
    <property type="molecule type" value="Genomic_DNA"/>
</dbReference>
<dbReference type="Proteomes" id="UP001162156">
    <property type="component" value="Unassembled WGS sequence"/>
</dbReference>
<dbReference type="PROSITE" id="PS51408">
    <property type="entry name" value="TRANSFERRIN_LIKE_4"/>
    <property type="match status" value="1"/>
</dbReference>
<evidence type="ECO:0000256" key="1">
    <source>
        <dbReference type="SAM" id="Phobius"/>
    </source>
</evidence>
<evidence type="ECO:0000259" key="2">
    <source>
        <dbReference type="PROSITE" id="PS51408"/>
    </source>
</evidence>
<keyword evidence="1" id="KW-0812">Transmembrane</keyword>
<reference evidence="3" key="1">
    <citation type="journal article" date="2023" name="Insect Mol. Biol.">
        <title>Genome sequencing provides insights into the evolution of gene families encoding plant cell wall-degrading enzymes in longhorned beetles.</title>
        <authorList>
            <person name="Shin N.R."/>
            <person name="Okamura Y."/>
            <person name="Kirsch R."/>
            <person name="Pauchet Y."/>
        </authorList>
    </citation>
    <scope>NUCLEOTIDE SEQUENCE</scope>
    <source>
        <strain evidence="3">RBIC_L_NR</strain>
    </source>
</reference>
<name>A0AAV8ZRE5_9CUCU</name>
<gene>
    <name evidence="3" type="ORF">NQ314_002563</name>
</gene>
<keyword evidence="1" id="KW-1133">Transmembrane helix</keyword>
<feature type="domain" description="Transferrin-like" evidence="2">
    <location>
        <begin position="1"/>
        <end position="52"/>
    </location>
</feature>
<organism evidence="3 4">
    <name type="scientific">Rhamnusium bicolor</name>
    <dbReference type="NCBI Taxonomy" id="1586634"/>
    <lineage>
        <taxon>Eukaryota</taxon>
        <taxon>Metazoa</taxon>
        <taxon>Ecdysozoa</taxon>
        <taxon>Arthropoda</taxon>
        <taxon>Hexapoda</taxon>
        <taxon>Insecta</taxon>
        <taxon>Pterygota</taxon>
        <taxon>Neoptera</taxon>
        <taxon>Endopterygota</taxon>
        <taxon>Coleoptera</taxon>
        <taxon>Polyphaga</taxon>
        <taxon>Cucujiformia</taxon>
        <taxon>Chrysomeloidea</taxon>
        <taxon>Cerambycidae</taxon>
        <taxon>Lepturinae</taxon>
        <taxon>Rhagiini</taxon>
        <taxon>Rhamnusium</taxon>
    </lineage>
</organism>
<dbReference type="AlphaFoldDB" id="A0AAV8ZRE5"/>
<keyword evidence="1" id="KW-0472">Membrane</keyword>
<proteinExistence type="predicted"/>
<dbReference type="InterPro" id="IPR001156">
    <property type="entry name" value="Transferrin-like_dom"/>
</dbReference>
<dbReference type="Gene3D" id="3.40.190.10">
    <property type="entry name" value="Periplasmic binding protein-like II"/>
    <property type="match status" value="1"/>
</dbReference>
<accession>A0AAV8ZRE5</accession>
<sequence>MLSFSMFYSPPPYSDLIFQDATTQLKIIEPSERIYYKYLGSDFMRARRIVDCHAGAEGINTSIITLTLSAIFAIVILKNW</sequence>
<keyword evidence="4" id="KW-1185">Reference proteome</keyword>
<feature type="transmembrane region" description="Helical" evidence="1">
    <location>
        <begin position="58"/>
        <end position="77"/>
    </location>
</feature>
<evidence type="ECO:0000313" key="4">
    <source>
        <dbReference type="Proteomes" id="UP001162156"/>
    </source>
</evidence>